<dbReference type="Pfam" id="PF06985">
    <property type="entry name" value="HET"/>
    <property type="match status" value="1"/>
</dbReference>
<evidence type="ECO:0000313" key="3">
    <source>
        <dbReference type="EMBL" id="KXH36962.1"/>
    </source>
</evidence>
<dbReference type="PANTHER" id="PTHR33112:SF16">
    <property type="entry name" value="HETEROKARYON INCOMPATIBILITY DOMAIN-CONTAINING PROTEIN"/>
    <property type="match status" value="1"/>
</dbReference>
<dbReference type="OrthoDB" id="5135333at2759"/>
<dbReference type="InterPro" id="IPR010730">
    <property type="entry name" value="HET"/>
</dbReference>
<dbReference type="EMBL" id="JFBX01000510">
    <property type="protein sequence ID" value="KXH36962.1"/>
    <property type="molecule type" value="Genomic_DNA"/>
</dbReference>
<keyword evidence="4" id="KW-1185">Reference proteome</keyword>
<evidence type="ECO:0000256" key="1">
    <source>
        <dbReference type="SAM" id="MobiDB-lite"/>
    </source>
</evidence>
<accession>A0A135SM60</accession>
<name>A0A135SM60_9PEZI</name>
<feature type="region of interest" description="Disordered" evidence="1">
    <location>
        <begin position="471"/>
        <end position="495"/>
    </location>
</feature>
<dbReference type="Proteomes" id="UP000070328">
    <property type="component" value="Unassembled WGS sequence"/>
</dbReference>
<sequence length="850" mass="94966">MNRVEPFTGHARVRRMSLSLRIPDDQPSPQRRLPKHLIPFLPYLDRPDTSNVIEERIPAGKHALRLSTMAFWLRTCASSHGNHCVPPPRPGAARPLWLIDVRAYCLVAVNGDPEEENSSVSLYPYVALSYVWGQASSATATLANIAALQNPGALNRREIPATIRDAMELTRLLGERYLWVDRLCIVQDDKDAKPAQLQGMADIYGGATLTIVAAQGRGADERLHHGLAEETEEEEAESSQGALPCLKKVSPEEWAQRLRVSRAGWPRSPRRGVSPEDDYDGSPLYFGYQQDQNQQADADDGRIAVNEQYLPFSMEYAGSPHYIGCGSPYDSPSPMDIESPNFLPASPSYTEVESPVVNEWNSPPSPVYELTALPQEDSDTPPDVPDTLSATEAPKICRQREVDAHRAIMEGHARDLINTAWCQRGWTFQELMFSRRQLVFHNDTVNWQCHCASWHENQKYIVTGPCSGVGEEEQHGIDDSMSKANSNNDNTEDGNDNIASVPSSIQLLPGISPWPDFHRYARLVALYNKRVLTYDHDVHDAFAGALSAFGQSFPGGFICGLPRIFFDAALLWQPYDPLVRRTSDLSSALPSWSWMGWQGNLQSESWRSGYRYLRGGNPGDSVDFWRPDSWQTRRTVVWSYSLTVDGERFPVGDETAEFMDDSASKGWCDKYCERAQKPYFTHPQAGTQEFWFPIPLATMTSINDSPPSCTPAYLHGLTRRGSLQISKLFHDHRTSQCVCATLCDSNGRWAGVLRLNAASSDSDEYYGAAVGETCALVEISAGSAENQPREDVGFDGSEEAEFARHRGEYEFVNVLWVEWRDGVAYRKALGRVWEAAWARVASEGVQITLG</sequence>
<dbReference type="AlphaFoldDB" id="A0A135SM60"/>
<organism evidence="3 4">
    <name type="scientific">Colletotrichum simmondsii</name>
    <dbReference type="NCBI Taxonomy" id="703756"/>
    <lineage>
        <taxon>Eukaryota</taxon>
        <taxon>Fungi</taxon>
        <taxon>Dikarya</taxon>
        <taxon>Ascomycota</taxon>
        <taxon>Pezizomycotina</taxon>
        <taxon>Sordariomycetes</taxon>
        <taxon>Hypocreomycetidae</taxon>
        <taxon>Glomerellales</taxon>
        <taxon>Glomerellaceae</taxon>
        <taxon>Colletotrichum</taxon>
        <taxon>Colletotrichum acutatum species complex</taxon>
    </lineage>
</organism>
<proteinExistence type="predicted"/>
<protein>
    <recommendedName>
        <fullName evidence="2">Heterokaryon incompatibility domain-containing protein</fullName>
    </recommendedName>
</protein>
<evidence type="ECO:0000259" key="2">
    <source>
        <dbReference type="Pfam" id="PF06985"/>
    </source>
</evidence>
<evidence type="ECO:0000313" key="4">
    <source>
        <dbReference type="Proteomes" id="UP000070328"/>
    </source>
</evidence>
<comment type="caution">
    <text evidence="3">The sequence shown here is derived from an EMBL/GenBank/DDBJ whole genome shotgun (WGS) entry which is preliminary data.</text>
</comment>
<feature type="compositionally biased region" description="Basic and acidic residues" evidence="1">
    <location>
        <begin position="472"/>
        <end position="481"/>
    </location>
</feature>
<reference evidence="3 4" key="1">
    <citation type="submission" date="2014-02" db="EMBL/GenBank/DDBJ databases">
        <title>The genome sequence of Colletotrichum simmondsii CBS122122.</title>
        <authorList>
            <person name="Baroncelli R."/>
            <person name="Thon M.R."/>
        </authorList>
    </citation>
    <scope>NUCLEOTIDE SEQUENCE [LARGE SCALE GENOMIC DNA]</scope>
    <source>
        <strain evidence="3 4">CBS122122</strain>
    </source>
</reference>
<gene>
    <name evidence="3" type="ORF">CSIM01_00026</name>
</gene>
<dbReference type="PANTHER" id="PTHR33112">
    <property type="entry name" value="DOMAIN PROTEIN, PUTATIVE-RELATED"/>
    <property type="match status" value="1"/>
</dbReference>
<feature type="domain" description="Heterokaryon incompatibility" evidence="2">
    <location>
        <begin position="125"/>
        <end position="240"/>
    </location>
</feature>